<name>A0ACC3D900_9PEZI</name>
<evidence type="ECO:0000313" key="1">
    <source>
        <dbReference type="EMBL" id="KAK3063617.1"/>
    </source>
</evidence>
<evidence type="ECO:0000313" key="2">
    <source>
        <dbReference type="Proteomes" id="UP001186974"/>
    </source>
</evidence>
<keyword evidence="2" id="KW-1185">Reference proteome</keyword>
<comment type="caution">
    <text evidence="1">The sequence shown here is derived from an EMBL/GenBank/DDBJ whole genome shotgun (WGS) entry which is preliminary data.</text>
</comment>
<dbReference type="Proteomes" id="UP001186974">
    <property type="component" value="Unassembled WGS sequence"/>
</dbReference>
<reference evidence="1" key="1">
    <citation type="submission" date="2024-09" db="EMBL/GenBank/DDBJ databases">
        <title>Black Yeasts Isolated from many extreme environments.</title>
        <authorList>
            <person name="Coleine C."/>
            <person name="Stajich J.E."/>
            <person name="Selbmann L."/>
        </authorList>
    </citation>
    <scope>NUCLEOTIDE SEQUENCE</scope>
    <source>
        <strain evidence="1">CCFEE 5737</strain>
    </source>
</reference>
<sequence length="366" mass="39630">MKSLILALATLHAVAALPQVSKCQNSAAQMNAAPLPPGVFIQQKLSATPTTPGAKMSKIRYGPFSMKPMQMIENEPYFTNQMPCQNCFITAMEANLEDDAGKTININEGAWLHHMVLYLRGLDRRDLICGRLTAAGIGGQRIFASGNERNPVRLNTKGDYGLKVDNDDKITLLYDLVNNLETPQNFWVTMMYEYVPMSSPEAASYTEAQLAWLDITDCGDSEAPPQRGVYSVTSSPDLWVPKQDYKLLTAFGHVHDGGQMVQAMAGNKSVCDSAQLYGRSEGFIEPMSGPGTMNPGMQHVSDVGSCVDFGVVKAGTPMSVVAKYDTNKNPLNKEMDGHDQTIMGISFVYVAPVDGATSGAEAVPAT</sequence>
<gene>
    <name evidence="1" type="ORF">LTS18_014064</name>
</gene>
<accession>A0ACC3D900</accession>
<dbReference type="EMBL" id="JAWDJW010006778">
    <property type="protein sequence ID" value="KAK3063617.1"/>
    <property type="molecule type" value="Genomic_DNA"/>
</dbReference>
<proteinExistence type="predicted"/>
<organism evidence="1 2">
    <name type="scientific">Coniosporium uncinatum</name>
    <dbReference type="NCBI Taxonomy" id="93489"/>
    <lineage>
        <taxon>Eukaryota</taxon>
        <taxon>Fungi</taxon>
        <taxon>Dikarya</taxon>
        <taxon>Ascomycota</taxon>
        <taxon>Pezizomycotina</taxon>
        <taxon>Dothideomycetes</taxon>
        <taxon>Dothideomycetes incertae sedis</taxon>
        <taxon>Coniosporium</taxon>
    </lineage>
</organism>
<protein>
    <submittedName>
        <fullName evidence="1">Uncharacterized protein</fullName>
    </submittedName>
</protein>